<dbReference type="GO" id="GO:0007605">
    <property type="term" value="P:sensory perception of sound"/>
    <property type="evidence" value="ECO:0007669"/>
    <property type="project" value="UniProtKB-KW"/>
</dbReference>
<proteinExistence type="predicted"/>
<feature type="repeat" description="ANK" evidence="5">
    <location>
        <begin position="60"/>
        <end position="92"/>
    </location>
</feature>
<dbReference type="GeneTree" id="ENSGT00940000156970"/>
<dbReference type="GO" id="GO:0005737">
    <property type="term" value="C:cytoplasm"/>
    <property type="evidence" value="ECO:0007669"/>
    <property type="project" value="TreeGrafter"/>
</dbReference>
<evidence type="ECO:0000256" key="1">
    <source>
        <dbReference type="ARBA" id="ARBA00004645"/>
    </source>
</evidence>
<reference evidence="6" key="2">
    <citation type="submission" date="2025-09" db="UniProtKB">
        <authorList>
            <consortium name="Ensembl"/>
        </authorList>
    </citation>
    <scope>IDENTIFICATION</scope>
</reference>
<dbReference type="GO" id="GO:0051017">
    <property type="term" value="P:actin filament bundle assembly"/>
    <property type="evidence" value="ECO:0007669"/>
    <property type="project" value="TreeGrafter"/>
</dbReference>
<dbReference type="Proteomes" id="UP000264820">
    <property type="component" value="Unplaced"/>
</dbReference>
<dbReference type="SUPFAM" id="SSF48403">
    <property type="entry name" value="Ankyrin repeat"/>
    <property type="match status" value="1"/>
</dbReference>
<name>A0A3Q2YEF1_HIPCM</name>
<organism evidence="6 7">
    <name type="scientific">Hippocampus comes</name>
    <name type="common">Tiger tail seahorse</name>
    <dbReference type="NCBI Taxonomy" id="109280"/>
    <lineage>
        <taxon>Eukaryota</taxon>
        <taxon>Metazoa</taxon>
        <taxon>Chordata</taxon>
        <taxon>Craniata</taxon>
        <taxon>Vertebrata</taxon>
        <taxon>Euteleostomi</taxon>
        <taxon>Actinopterygii</taxon>
        <taxon>Neopterygii</taxon>
        <taxon>Teleostei</taxon>
        <taxon>Neoteleostei</taxon>
        <taxon>Acanthomorphata</taxon>
        <taxon>Syngnathiaria</taxon>
        <taxon>Syngnathiformes</taxon>
        <taxon>Syngnathoidei</taxon>
        <taxon>Syngnathidae</taxon>
        <taxon>Hippocampus</taxon>
    </lineage>
</organism>
<dbReference type="Pfam" id="PF12796">
    <property type="entry name" value="Ank_2"/>
    <property type="match status" value="1"/>
</dbReference>
<reference evidence="6" key="1">
    <citation type="submission" date="2025-08" db="UniProtKB">
        <authorList>
            <consortium name="Ensembl"/>
        </authorList>
    </citation>
    <scope>IDENTIFICATION</scope>
</reference>
<dbReference type="AlphaFoldDB" id="A0A3Q2YEF1"/>
<evidence type="ECO:0000256" key="5">
    <source>
        <dbReference type="PROSITE-ProRule" id="PRU00023"/>
    </source>
</evidence>
<keyword evidence="7" id="KW-1185">Reference proteome</keyword>
<feature type="repeat" description="ANK" evidence="5">
    <location>
        <begin position="28"/>
        <end position="55"/>
    </location>
</feature>
<evidence type="ECO:0000256" key="3">
    <source>
        <dbReference type="ARBA" id="ARBA00022740"/>
    </source>
</evidence>
<dbReference type="GO" id="GO:0051015">
    <property type="term" value="F:actin filament binding"/>
    <property type="evidence" value="ECO:0007669"/>
    <property type="project" value="TreeGrafter"/>
</dbReference>
<dbReference type="GO" id="GO:0032420">
    <property type="term" value="C:stereocilium"/>
    <property type="evidence" value="ECO:0007669"/>
    <property type="project" value="UniProtKB-SubCell"/>
</dbReference>
<dbReference type="InterPro" id="IPR036770">
    <property type="entry name" value="Ankyrin_rpt-contain_sf"/>
</dbReference>
<evidence type="ECO:0000313" key="6">
    <source>
        <dbReference type="Ensembl" id="ENSHCOP00000011616.1"/>
    </source>
</evidence>
<evidence type="ECO:0000256" key="2">
    <source>
        <dbReference type="ARBA" id="ARBA00022737"/>
    </source>
</evidence>
<sequence>MTCLHAASHMGHIRVVTWLVNPSCQDGDGATALHFAASRGHSRVLERLLGAGAKILKDLWGGTPLHDAAENGEMECCERLLASHADPSDRDMDGFTPTQLAHYNGHHLCAKYLRSHENLVALMKTKCWLPLGPIKGTHRDVELLRERVTQEAPPPPFPPLPPPFFFFSLFISRGEDRPPIFLTLMWTRDICHSAFILVVDLRLTRTDGTVYLVTSHRYPSQSKMVVLPTEEANLADMDYLVPSHDEKGRPIAEWKRQVMVRQLQARLLDEEDQRLKVTPAAM</sequence>
<dbReference type="PROSITE" id="PS50297">
    <property type="entry name" value="ANK_REP_REGION"/>
    <property type="match status" value="2"/>
</dbReference>
<protein>
    <submittedName>
        <fullName evidence="6">Uncharacterized protein</fullName>
    </submittedName>
</protein>
<dbReference type="InterPro" id="IPR052420">
    <property type="entry name" value="Espin/Espin-like"/>
</dbReference>
<keyword evidence="3" id="KW-1009">Hearing</keyword>
<comment type="subcellular location">
    <subcellularLocation>
        <location evidence="1">Cell projection</location>
        <location evidence="1">Stereocilium</location>
    </subcellularLocation>
</comment>
<dbReference type="InterPro" id="IPR002110">
    <property type="entry name" value="Ankyrin_rpt"/>
</dbReference>
<evidence type="ECO:0000256" key="4">
    <source>
        <dbReference type="ARBA" id="ARBA00023043"/>
    </source>
</evidence>
<dbReference type="Pfam" id="PF00023">
    <property type="entry name" value="Ank"/>
    <property type="match status" value="1"/>
</dbReference>
<accession>A0A3Q2YEF1</accession>
<dbReference type="PROSITE" id="PS50088">
    <property type="entry name" value="ANK_REPEAT"/>
    <property type="match status" value="2"/>
</dbReference>
<evidence type="ECO:0000313" key="7">
    <source>
        <dbReference type="Proteomes" id="UP000264820"/>
    </source>
</evidence>
<dbReference type="SMART" id="SM00248">
    <property type="entry name" value="ANK"/>
    <property type="match status" value="3"/>
</dbReference>
<dbReference type="Ensembl" id="ENSHCOT00000018396.1">
    <property type="protein sequence ID" value="ENSHCOP00000011616.1"/>
    <property type="gene ID" value="ENSHCOG00000014511.1"/>
</dbReference>
<dbReference type="PANTHER" id="PTHR24153">
    <property type="entry name" value="ESPIN"/>
    <property type="match status" value="1"/>
</dbReference>
<dbReference type="Gene3D" id="1.25.40.20">
    <property type="entry name" value="Ankyrin repeat-containing domain"/>
    <property type="match status" value="1"/>
</dbReference>
<keyword evidence="4 5" id="KW-0040">ANK repeat</keyword>
<keyword evidence="2" id="KW-0677">Repeat</keyword>
<dbReference type="PANTHER" id="PTHR24153:SF0">
    <property type="entry name" value="ESPIN-LIKE PROTEIN"/>
    <property type="match status" value="1"/>
</dbReference>